<sequence>MNKFIIILFSYLVVLLNIQINGRMFEERFVLIMNVKQGNKIENYFNKKTESFCKIEIDPVKKVFIVKLNHCSKFSSQLKMRILIEIANNEIVKKFLKNLGKQIRLNNNFINKNKYYETSILYESLENRKINKKELLNESIENYKDKLSSSYWTEINLIGYKIELLEKQKLEYPKEELKGNIIYIVNKISGINEENKRHCFNCRNIQNKLWHKENYNIKENYNKYKNYNIKENYLCDACDSYKRSKNGKLRPKEMWFKANQISLHDRNCSICDATHTSKWYRYSKPGHYLCAACYNKQQRIKKSIKNTKAYDRI</sequence>
<dbReference type="GO" id="GO:0008270">
    <property type="term" value="F:zinc ion binding"/>
    <property type="evidence" value="ECO:0007669"/>
    <property type="project" value="InterPro"/>
</dbReference>
<keyword evidence="2" id="KW-0804">Transcription</keyword>
<keyword evidence="1" id="KW-0805">Transcription regulation</keyword>
<protein>
    <recommendedName>
        <fullName evidence="5">GATA-type domain-containing protein</fullName>
    </recommendedName>
</protein>
<organism evidence="6 7">
    <name type="scientific">Meloidogyne enterolobii</name>
    <name type="common">Root-knot nematode worm</name>
    <name type="synonym">Meloidogyne mayaguensis</name>
    <dbReference type="NCBI Taxonomy" id="390850"/>
    <lineage>
        <taxon>Eukaryota</taxon>
        <taxon>Metazoa</taxon>
        <taxon>Ecdysozoa</taxon>
        <taxon>Nematoda</taxon>
        <taxon>Chromadorea</taxon>
        <taxon>Rhabditida</taxon>
        <taxon>Tylenchina</taxon>
        <taxon>Tylenchomorpha</taxon>
        <taxon>Tylenchoidea</taxon>
        <taxon>Meloidogynidae</taxon>
        <taxon>Meloidogyninae</taxon>
        <taxon>Meloidogyne</taxon>
    </lineage>
</organism>
<name>A0A6V7UNA5_MELEN</name>
<feature type="signal peptide" evidence="4">
    <location>
        <begin position="1"/>
        <end position="22"/>
    </location>
</feature>
<dbReference type="Gene3D" id="3.30.50.10">
    <property type="entry name" value="Erythroid Transcription Factor GATA-1, subunit A"/>
    <property type="match status" value="1"/>
</dbReference>
<evidence type="ECO:0000256" key="2">
    <source>
        <dbReference type="ARBA" id="ARBA00023163"/>
    </source>
</evidence>
<dbReference type="SMART" id="SM00401">
    <property type="entry name" value="ZnF_GATA"/>
    <property type="match status" value="1"/>
</dbReference>
<proteinExistence type="predicted"/>
<dbReference type="GO" id="GO:0006355">
    <property type="term" value="P:regulation of DNA-templated transcription"/>
    <property type="evidence" value="ECO:0007669"/>
    <property type="project" value="InterPro"/>
</dbReference>
<evidence type="ECO:0000259" key="5">
    <source>
        <dbReference type="SMART" id="SM00401"/>
    </source>
</evidence>
<evidence type="ECO:0000256" key="3">
    <source>
        <dbReference type="ARBA" id="ARBA00023242"/>
    </source>
</evidence>
<evidence type="ECO:0000256" key="1">
    <source>
        <dbReference type="ARBA" id="ARBA00023015"/>
    </source>
</evidence>
<keyword evidence="4" id="KW-0732">Signal</keyword>
<feature type="chain" id="PRO_5027839109" description="GATA-type domain-containing protein" evidence="4">
    <location>
        <begin position="23"/>
        <end position="313"/>
    </location>
</feature>
<feature type="domain" description="GATA-type" evidence="5">
    <location>
        <begin position="262"/>
        <end position="312"/>
    </location>
</feature>
<keyword evidence="3" id="KW-0539">Nucleus</keyword>
<dbReference type="EMBL" id="CAJEWN010000088">
    <property type="protein sequence ID" value="CAD2161870.1"/>
    <property type="molecule type" value="Genomic_DNA"/>
</dbReference>
<evidence type="ECO:0000313" key="7">
    <source>
        <dbReference type="Proteomes" id="UP000580250"/>
    </source>
</evidence>
<gene>
    <name evidence="6" type="ORF">MENT_LOCUS15094</name>
</gene>
<comment type="caution">
    <text evidence="6">The sequence shown here is derived from an EMBL/GenBank/DDBJ whole genome shotgun (WGS) entry which is preliminary data.</text>
</comment>
<accession>A0A6V7UNA5</accession>
<reference evidence="6 7" key="1">
    <citation type="submission" date="2020-08" db="EMBL/GenBank/DDBJ databases">
        <authorList>
            <person name="Koutsovoulos G."/>
            <person name="Danchin GJ E."/>
        </authorList>
    </citation>
    <scope>NUCLEOTIDE SEQUENCE [LARGE SCALE GENOMIC DNA]</scope>
</reference>
<dbReference type="InterPro" id="IPR000679">
    <property type="entry name" value="Znf_GATA"/>
</dbReference>
<dbReference type="InterPro" id="IPR013088">
    <property type="entry name" value="Znf_NHR/GATA"/>
</dbReference>
<evidence type="ECO:0000313" key="6">
    <source>
        <dbReference type="EMBL" id="CAD2161870.1"/>
    </source>
</evidence>
<dbReference type="AlphaFoldDB" id="A0A6V7UNA5"/>
<dbReference type="Proteomes" id="UP000580250">
    <property type="component" value="Unassembled WGS sequence"/>
</dbReference>
<dbReference type="GO" id="GO:0043565">
    <property type="term" value="F:sequence-specific DNA binding"/>
    <property type="evidence" value="ECO:0007669"/>
    <property type="project" value="InterPro"/>
</dbReference>
<evidence type="ECO:0000256" key="4">
    <source>
        <dbReference type="SAM" id="SignalP"/>
    </source>
</evidence>